<dbReference type="Gene3D" id="1.10.10.2840">
    <property type="entry name" value="PucR C-terminal helix-turn-helix domain"/>
    <property type="match status" value="1"/>
</dbReference>
<dbReference type="InterPro" id="IPR003018">
    <property type="entry name" value="GAF"/>
</dbReference>
<evidence type="ECO:0000313" key="4">
    <source>
        <dbReference type="Proteomes" id="UP001521931"/>
    </source>
</evidence>
<evidence type="ECO:0000313" key="3">
    <source>
        <dbReference type="EMBL" id="MCG7322648.1"/>
    </source>
</evidence>
<dbReference type="Pfam" id="PF13185">
    <property type="entry name" value="GAF_2"/>
    <property type="match status" value="1"/>
</dbReference>
<feature type="compositionally biased region" description="Low complexity" evidence="1">
    <location>
        <begin position="293"/>
        <end position="324"/>
    </location>
</feature>
<protein>
    <submittedName>
        <fullName evidence="3">Helix-turn-helix domain-containing protein</fullName>
    </submittedName>
</protein>
<dbReference type="Gene3D" id="3.30.450.40">
    <property type="match status" value="1"/>
</dbReference>
<dbReference type="SUPFAM" id="SSF55781">
    <property type="entry name" value="GAF domain-like"/>
    <property type="match status" value="1"/>
</dbReference>
<proteinExistence type="predicted"/>
<gene>
    <name evidence="3" type="ORF">MHL29_12245</name>
</gene>
<comment type="caution">
    <text evidence="3">The sequence shown here is derived from an EMBL/GenBank/DDBJ whole genome shotgun (WGS) entry which is preliminary data.</text>
</comment>
<dbReference type="Pfam" id="PF13556">
    <property type="entry name" value="HTH_30"/>
    <property type="match status" value="1"/>
</dbReference>
<name>A0ABS9Q6A6_9MICO</name>
<accession>A0ABS9Q6A6</accession>
<dbReference type="RefSeq" id="WP_239264951.1">
    <property type="nucleotide sequence ID" value="NZ_JAKRCV010000041.1"/>
</dbReference>
<organism evidence="3 4">
    <name type="scientific">Arsenicicoccus bolidensis</name>
    <dbReference type="NCBI Taxonomy" id="229480"/>
    <lineage>
        <taxon>Bacteria</taxon>
        <taxon>Bacillati</taxon>
        <taxon>Actinomycetota</taxon>
        <taxon>Actinomycetes</taxon>
        <taxon>Micrococcales</taxon>
        <taxon>Intrasporangiaceae</taxon>
        <taxon>Arsenicicoccus</taxon>
    </lineage>
</organism>
<dbReference type="InterPro" id="IPR029016">
    <property type="entry name" value="GAF-like_dom_sf"/>
</dbReference>
<evidence type="ECO:0000256" key="1">
    <source>
        <dbReference type="SAM" id="MobiDB-lite"/>
    </source>
</evidence>
<feature type="region of interest" description="Disordered" evidence="1">
    <location>
        <begin position="276"/>
        <end position="325"/>
    </location>
</feature>
<dbReference type="InterPro" id="IPR042070">
    <property type="entry name" value="PucR_C-HTH_sf"/>
</dbReference>
<keyword evidence="4" id="KW-1185">Reference proteome</keyword>
<dbReference type="PANTHER" id="PTHR33744">
    <property type="entry name" value="CARBOHYDRATE DIACID REGULATOR"/>
    <property type="match status" value="1"/>
</dbReference>
<dbReference type="EMBL" id="JAKRCV010000041">
    <property type="protein sequence ID" value="MCG7322648.1"/>
    <property type="molecule type" value="Genomic_DNA"/>
</dbReference>
<evidence type="ECO:0000259" key="2">
    <source>
        <dbReference type="SMART" id="SM00065"/>
    </source>
</evidence>
<dbReference type="InterPro" id="IPR025736">
    <property type="entry name" value="PucR_C-HTH_dom"/>
</dbReference>
<reference evidence="3 4" key="1">
    <citation type="submission" date="2022-02" db="EMBL/GenBank/DDBJ databases">
        <title>Uncovering new skin microbiome diversity through culturing and metagenomics.</title>
        <authorList>
            <person name="Conlan S."/>
            <person name="Deming C."/>
            <person name="Nisc Comparative Sequencing Program N."/>
            <person name="Segre J.A."/>
        </authorList>
    </citation>
    <scope>NUCLEOTIDE SEQUENCE [LARGE SCALE GENOMIC DNA]</scope>
    <source>
        <strain evidence="3 4">ACRQZ</strain>
    </source>
</reference>
<feature type="domain" description="GAF" evidence="2">
    <location>
        <begin position="76"/>
        <end position="226"/>
    </location>
</feature>
<dbReference type="SMART" id="SM00065">
    <property type="entry name" value="GAF"/>
    <property type="match status" value="1"/>
</dbReference>
<dbReference type="InterPro" id="IPR051448">
    <property type="entry name" value="CdaR-like_regulators"/>
</dbReference>
<dbReference type="PANTHER" id="PTHR33744:SF1">
    <property type="entry name" value="DNA-BINDING TRANSCRIPTIONAL ACTIVATOR ADER"/>
    <property type="match status" value="1"/>
</dbReference>
<dbReference type="Proteomes" id="UP001521931">
    <property type="component" value="Unassembled WGS sequence"/>
</dbReference>
<sequence length="640" mass="66879">MRPTWLTLVLDDADDDRLAAHLASCLSEAAPGTEPLAHREAERARRLRDLVRQGRRRTAELGVVNDLSQQLARLHDPTEVLREVARRARLQLGADVAYLMLPDTDGTLPIQYVDGALGHGLRRTRLRPGEGIGGRVFETGQAFWSGDYLTDETVRHATGVDEVAAQERLGGILGVPLRTGEEVTGVLLVAEHRPRAFTDAEVVRLSALAAPAAIAIRNAQLITQREAALRSQQEAAALHDDLTGIVANRGGLPEVAAALARALGAGVVITTTSGHVVASSDPGLRPPRADRVGGSTAGSSTGSSSGSTTASTTGSTTAPSAGAGWHWVPVRAGGVDHGRLWVCRAQNLTPADVRSTERAALVIALSMATERELAEQSRRGGAELAAAMFVDSPDPQRVRRRAEAVGLDLGRVATVVVVGAGGPGAERVLARMPRAWSGQVGESTVALLDQTADEVRDVLGPAVAHHVVVAAVPGVHGSAATPRLERAPTSAGANGSAAARVAAVAAAWRRADRGLGVLTTLGRPPAVVRAEDLGVLAAVLSSAAEGAGVEHVRWQLGPLLDRDAASGSDLVGTLGAYLSAGRSHAATAARLGVHTNTLYQRLHRIDELLGERWREPERAFELSLALVLHRLSERVGGPAG</sequence>